<keyword evidence="1" id="KW-0732">Signal</keyword>
<feature type="chain" id="PRO_5046869715" evidence="1">
    <location>
        <begin position="24"/>
        <end position="84"/>
    </location>
</feature>
<reference evidence="2 3" key="1">
    <citation type="submission" date="2024-09" db="EMBL/GenBank/DDBJ databases">
        <authorList>
            <person name="Sun Q."/>
            <person name="Mori K."/>
        </authorList>
    </citation>
    <scope>NUCLEOTIDE SEQUENCE [LARGE SCALE GENOMIC DNA]</scope>
    <source>
        <strain evidence="2 3">JCM 3324</strain>
    </source>
</reference>
<dbReference type="EMBL" id="JBHMCF010000040">
    <property type="protein sequence ID" value="MFB9474751.1"/>
    <property type="molecule type" value="Genomic_DNA"/>
</dbReference>
<protein>
    <submittedName>
        <fullName evidence="2">Uncharacterized protein</fullName>
    </submittedName>
</protein>
<keyword evidence="3" id="KW-1185">Reference proteome</keyword>
<dbReference type="RefSeq" id="WP_345394095.1">
    <property type="nucleotide sequence ID" value="NZ_BAAAXS010000001.1"/>
</dbReference>
<accession>A0ABV5NXS7</accession>
<evidence type="ECO:0000313" key="2">
    <source>
        <dbReference type="EMBL" id="MFB9474751.1"/>
    </source>
</evidence>
<evidence type="ECO:0000256" key="1">
    <source>
        <dbReference type="SAM" id="SignalP"/>
    </source>
</evidence>
<name>A0ABV5NXS7_9ACTN</name>
<comment type="caution">
    <text evidence="2">The sequence shown here is derived from an EMBL/GenBank/DDBJ whole genome shotgun (WGS) entry which is preliminary data.</text>
</comment>
<organism evidence="2 3">
    <name type="scientific">Nonomuraea salmonea</name>
    <dbReference type="NCBI Taxonomy" id="46181"/>
    <lineage>
        <taxon>Bacteria</taxon>
        <taxon>Bacillati</taxon>
        <taxon>Actinomycetota</taxon>
        <taxon>Actinomycetes</taxon>
        <taxon>Streptosporangiales</taxon>
        <taxon>Streptosporangiaceae</taxon>
        <taxon>Nonomuraea</taxon>
    </lineage>
</organism>
<sequence length="84" mass="8989">MIGIALMAGMTQMAALLPAAAMATHAVQHAPLAVAQRAEGPLLADAVAALPVSTERREGYQRTSFRNWVDADRVIWSQEDQMAA</sequence>
<gene>
    <name evidence="2" type="ORF">ACFFR3_35105</name>
</gene>
<proteinExistence type="predicted"/>
<dbReference type="Proteomes" id="UP001589568">
    <property type="component" value="Unassembled WGS sequence"/>
</dbReference>
<feature type="signal peptide" evidence="1">
    <location>
        <begin position="1"/>
        <end position="23"/>
    </location>
</feature>
<evidence type="ECO:0000313" key="3">
    <source>
        <dbReference type="Proteomes" id="UP001589568"/>
    </source>
</evidence>